<feature type="compositionally biased region" description="Basic and acidic residues" evidence="1">
    <location>
        <begin position="1576"/>
        <end position="1598"/>
    </location>
</feature>
<feature type="compositionally biased region" description="Polar residues" evidence="1">
    <location>
        <begin position="1266"/>
        <end position="1279"/>
    </location>
</feature>
<feature type="compositionally biased region" description="Basic and acidic residues" evidence="1">
    <location>
        <begin position="1175"/>
        <end position="1187"/>
    </location>
</feature>
<dbReference type="Proteomes" id="UP000092666">
    <property type="component" value="Unassembled WGS sequence"/>
</dbReference>
<accession>A0A1B9GJ75</accession>
<dbReference type="PANTHER" id="PTHR35711">
    <property type="entry name" value="EXPRESSED PROTEIN"/>
    <property type="match status" value="1"/>
</dbReference>
<keyword evidence="3" id="KW-1185">Reference proteome</keyword>
<feature type="compositionally biased region" description="Basic and acidic residues" evidence="1">
    <location>
        <begin position="1402"/>
        <end position="1416"/>
    </location>
</feature>
<evidence type="ECO:0000313" key="3">
    <source>
        <dbReference type="Proteomes" id="UP000092666"/>
    </source>
</evidence>
<feature type="compositionally biased region" description="Low complexity" evidence="1">
    <location>
        <begin position="721"/>
        <end position="735"/>
    </location>
</feature>
<feature type="compositionally biased region" description="Acidic residues" evidence="1">
    <location>
        <begin position="1125"/>
        <end position="1141"/>
    </location>
</feature>
<dbReference type="EMBL" id="KV700137">
    <property type="protein sequence ID" value="OCF31142.1"/>
    <property type="molecule type" value="Genomic_DNA"/>
</dbReference>
<feature type="compositionally biased region" description="Polar residues" evidence="1">
    <location>
        <begin position="898"/>
        <end position="908"/>
    </location>
</feature>
<feature type="compositionally biased region" description="Basic and acidic residues" evidence="1">
    <location>
        <begin position="1363"/>
        <end position="1389"/>
    </location>
</feature>
<dbReference type="OrthoDB" id="2565251at2759"/>
<feature type="compositionally biased region" description="Low complexity" evidence="1">
    <location>
        <begin position="1421"/>
        <end position="1436"/>
    </location>
</feature>
<feature type="compositionally biased region" description="Polar residues" evidence="1">
    <location>
        <begin position="1222"/>
        <end position="1238"/>
    </location>
</feature>
<feature type="compositionally biased region" description="Basic and acidic residues" evidence="1">
    <location>
        <begin position="769"/>
        <end position="779"/>
    </location>
</feature>
<feature type="compositionally biased region" description="Basic and acidic residues" evidence="1">
    <location>
        <begin position="790"/>
        <end position="801"/>
    </location>
</feature>
<evidence type="ECO:0000256" key="1">
    <source>
        <dbReference type="SAM" id="MobiDB-lite"/>
    </source>
</evidence>
<feature type="compositionally biased region" description="Polar residues" evidence="1">
    <location>
        <begin position="587"/>
        <end position="601"/>
    </location>
</feature>
<feature type="compositionally biased region" description="Basic and acidic residues" evidence="1">
    <location>
        <begin position="1642"/>
        <end position="1666"/>
    </location>
</feature>
<feature type="compositionally biased region" description="Basic and acidic residues" evidence="1">
    <location>
        <begin position="884"/>
        <end position="893"/>
    </location>
</feature>
<feature type="compositionally biased region" description="Basic residues" evidence="1">
    <location>
        <begin position="1390"/>
        <end position="1401"/>
    </location>
</feature>
<feature type="region of interest" description="Disordered" evidence="1">
    <location>
        <begin position="586"/>
        <end position="605"/>
    </location>
</feature>
<name>A0A1B9GJ75_9TREE</name>
<organism evidence="2 3">
    <name type="scientific">Kwoniella heveanensis BCC8398</name>
    <dbReference type="NCBI Taxonomy" id="1296120"/>
    <lineage>
        <taxon>Eukaryota</taxon>
        <taxon>Fungi</taxon>
        <taxon>Dikarya</taxon>
        <taxon>Basidiomycota</taxon>
        <taxon>Agaricomycotina</taxon>
        <taxon>Tremellomycetes</taxon>
        <taxon>Tremellales</taxon>
        <taxon>Cryptococcaceae</taxon>
        <taxon>Kwoniella</taxon>
    </lineage>
</organism>
<dbReference type="PANTHER" id="PTHR35711:SF1">
    <property type="entry name" value="ECTODERMAL, ISOFORM F"/>
    <property type="match status" value="1"/>
</dbReference>
<feature type="region of interest" description="Disordered" evidence="1">
    <location>
        <begin position="1100"/>
        <end position="1666"/>
    </location>
</feature>
<feature type="compositionally biased region" description="Acidic residues" evidence="1">
    <location>
        <begin position="1626"/>
        <end position="1641"/>
    </location>
</feature>
<reference evidence="2 3" key="1">
    <citation type="submission" date="2013-07" db="EMBL/GenBank/DDBJ databases">
        <title>The Genome Sequence of Cryptococcus heveanensis BCC8398.</title>
        <authorList>
            <consortium name="The Broad Institute Genome Sequencing Platform"/>
            <person name="Cuomo C."/>
            <person name="Litvintseva A."/>
            <person name="Chen Y."/>
            <person name="Heitman J."/>
            <person name="Sun S."/>
            <person name="Springer D."/>
            <person name="Dromer F."/>
            <person name="Young S.K."/>
            <person name="Zeng Q."/>
            <person name="Gargeya S."/>
            <person name="Fitzgerald M."/>
            <person name="Abouelleil A."/>
            <person name="Alvarado L."/>
            <person name="Berlin A.M."/>
            <person name="Chapman S.B."/>
            <person name="Dewar J."/>
            <person name="Goldberg J."/>
            <person name="Griggs A."/>
            <person name="Gujja S."/>
            <person name="Hansen M."/>
            <person name="Howarth C."/>
            <person name="Imamovic A."/>
            <person name="Larimer J."/>
            <person name="McCowan C."/>
            <person name="Murphy C."/>
            <person name="Pearson M."/>
            <person name="Priest M."/>
            <person name="Roberts A."/>
            <person name="Saif S."/>
            <person name="Shea T."/>
            <person name="Sykes S."/>
            <person name="Wortman J."/>
            <person name="Nusbaum C."/>
            <person name="Birren B."/>
        </authorList>
    </citation>
    <scope>NUCLEOTIDE SEQUENCE [LARGE SCALE GENOMIC DNA]</scope>
    <source>
        <strain evidence="2 3">BCC8398</strain>
    </source>
</reference>
<feature type="region of interest" description="Disordered" evidence="1">
    <location>
        <begin position="859"/>
        <end position="913"/>
    </location>
</feature>
<sequence>MPATRSSAVAGPSRLSYIPQATRRTTFAGSGSRIDQPQEQDDAEQEDDAFLDVLLMPITSKTRRKTQPRARSVSFQPSEFEASTPRPRAIRHRRTGSGGSQSHHSHQSIYLSPPARPLKLAKPAVRKSLTGSTVLGMTINDRAEILADVAGDCLVTLVKAASTTGKVRPRRSGPEDEVKKVWEGLHALRHSYFFPTYSPPFPLFADILESLHSHVRASLDPTYLHRAVSLSNIATFVYTILRSEEAGDLIESLGSEEPEEPTALVTRSKGKGRMPQVDPAFLKRVERRNDILLLAWKRFWQVVVPTTKRSSESALRLWLDFSTQLVLTHQVPMIGADMYHETTLPGPPPTLVQNLFSPSAVGRYGQWAITQDWDSQPTDQEKNNVEERWSTMARKRLDEIHSSQLGDLLRKYPYDTFRQEMVAYIQHEVLTSPADPALTPNRRRLLIRSSQEQFLAPAMKKSRSSAESTSDADLEHGETELADWSDHRTSSSESDDENEDNTAIDLDLLLQVAQEMEAEQDPSDTSKAGNRSRPDYSPLAHDGDQQSLDSGSDDYHPLDLQHDHEDTNGEEEDEWAVRDYVPPVSRINLSKNRPNGRTQLGNPKFDWTARQADAMQIEWDSQSVDGPEAVNDAQDMSISPASEIDNGEVSDDNNTGPAIGPPIPPMTSMAGRPAEHEMIGLPNSRSSEDQNCPPDFGRLAPQDLRNYSLKKDGHSPPPLRVTGGSVVGTTAGHAAFVTLTDDEEDAQMDKHAPGSGVSQQLGSPIAQPSRDRSQPRLDAIEDDDEFGDLLPDHQEFSRMLDDGNSGSENDNVAVPQNPQSDIPIIDIPHRQPQISIAEPGAKKNGPSLIPARPASQAAFISKRPRKNEEANQFALPDENEDLEDRQLLERAPSREPTLLSSRAASQSPKPEPLSPIILNVHHFVQRVPVPPAKRLPRAFMQGARTEDDDDPFLYDEDGSPLDPDELYIVPEDHQTPKSRLHGRVNQFSFRYCRLSGPRKWTREEELLLYRTVQKVPYEEQYPLNVVAALHGEFGMMSHRLKWFNTQHMKDKMRSTVARRLNERRPVVGRARAWAKKGSKEKEAYEKEMKEWQRILREEAEAAEAAGEDQDEDHGSQNEMQHNGDEGGEGDTDADQGQESADEGNGVAGGEAGDANLARKDENIQRFGSRGKKGSRARDVSRGNEISHRQSRRKKRSASIELTVRRKPNKPAILEENLEPGSESETSQMSRGPRSNASVNDDDDDNEDFPEPSSFRALALPKPSPTPQTRRSVRPTSPNTKRAAHAGGSKSPQPRRAKGRARKRALAQSSESEDSGAASPRPAKRSSHSAGSPPTSPARNGSRAKTAAVEKSSRAQRSASQTQDAHEFPHEDERALTPPSKEKAPTPPRRERARSKGAKTKSKGRDKDETVKDRAIEETGPQSAAAEAAEVQSQVVQMDTDGDKLMPSGTEGAREILVPASLATIPRDGPESDNRLRDSDDGNQDNNLVDEAEPEEEDRGKEKKTQGNLETDAAPNDTDIGFEHATVVPDTYDQPQVATKVDEEDTRGGNNDVLGRETDHQGHGDDQDASNIQSGDNNDRDQDQEHIHDQNDANDRNEEGITAIEEGDQAAEPEKDVQLGRNVTEATGDESGGEEEDEDDESSEKNKAKRRAEIARKVEGHRNTHVR</sequence>
<feature type="compositionally biased region" description="Polar residues" evidence="1">
    <location>
        <begin position="804"/>
        <end position="820"/>
    </location>
</feature>
<feature type="compositionally biased region" description="Acidic residues" evidence="1">
    <location>
        <begin position="38"/>
        <end position="47"/>
    </location>
</feature>
<feature type="compositionally biased region" description="Polar residues" evidence="1">
    <location>
        <begin position="1327"/>
        <end position="1338"/>
    </location>
</feature>
<feature type="compositionally biased region" description="Basic and acidic residues" evidence="1">
    <location>
        <begin position="553"/>
        <end position="567"/>
    </location>
</feature>
<feature type="region of interest" description="Disordered" evidence="1">
    <location>
        <begin position="61"/>
        <end position="110"/>
    </location>
</feature>
<gene>
    <name evidence="2" type="ORF">I316_07109</name>
</gene>
<evidence type="ECO:0000313" key="2">
    <source>
        <dbReference type="EMBL" id="OCF31142.1"/>
    </source>
</evidence>
<feature type="compositionally biased region" description="Basic and acidic residues" evidence="1">
    <location>
        <begin position="1553"/>
        <end position="1565"/>
    </location>
</feature>
<feature type="compositionally biased region" description="Acidic residues" evidence="1">
    <location>
        <begin position="1487"/>
        <end position="1496"/>
    </location>
</feature>
<protein>
    <submittedName>
        <fullName evidence="2">Uncharacterized protein</fullName>
    </submittedName>
</protein>
<feature type="region of interest" description="Disordered" evidence="1">
    <location>
        <begin position="1"/>
        <end position="47"/>
    </location>
</feature>
<proteinExistence type="predicted"/>
<dbReference type="STRING" id="1296120.A0A1B9GJ75"/>
<reference evidence="3" key="2">
    <citation type="submission" date="2013-12" db="EMBL/GenBank/DDBJ databases">
        <title>Evolution of pathogenesis and genome organization in the Tremellales.</title>
        <authorList>
            <person name="Cuomo C."/>
            <person name="Litvintseva A."/>
            <person name="Heitman J."/>
            <person name="Chen Y."/>
            <person name="Sun S."/>
            <person name="Springer D."/>
            <person name="Dromer F."/>
            <person name="Young S."/>
            <person name="Zeng Q."/>
            <person name="Chapman S."/>
            <person name="Gujja S."/>
            <person name="Saif S."/>
            <person name="Birren B."/>
        </authorList>
    </citation>
    <scope>NUCLEOTIDE SEQUENCE [LARGE SCALE GENOMIC DNA]</scope>
    <source>
        <strain evidence="3">BCC8398</strain>
    </source>
</reference>
<feature type="compositionally biased region" description="Basic and acidic residues" evidence="1">
    <location>
        <begin position="1467"/>
        <end position="1479"/>
    </location>
</feature>
<feature type="region of interest" description="Disordered" evidence="1">
    <location>
        <begin position="638"/>
        <end position="820"/>
    </location>
</feature>
<feature type="region of interest" description="Disordered" evidence="1">
    <location>
        <begin position="455"/>
        <end position="501"/>
    </location>
</feature>
<feature type="compositionally biased region" description="Acidic residues" evidence="1">
    <location>
        <begin position="1239"/>
        <end position="1249"/>
    </location>
</feature>
<feature type="compositionally biased region" description="Basic residues" evidence="1">
    <location>
        <begin position="1292"/>
        <end position="1304"/>
    </location>
</feature>
<feature type="region of interest" description="Disordered" evidence="1">
    <location>
        <begin position="516"/>
        <end position="578"/>
    </location>
</feature>
<feature type="compositionally biased region" description="Basic and acidic residues" evidence="1">
    <location>
        <begin position="473"/>
        <end position="490"/>
    </location>
</feature>